<dbReference type="GO" id="GO:0043161">
    <property type="term" value="P:proteasome-mediated ubiquitin-dependent protein catabolic process"/>
    <property type="evidence" value="ECO:0007669"/>
    <property type="project" value="TreeGrafter"/>
</dbReference>
<dbReference type="InterPro" id="IPR001012">
    <property type="entry name" value="UBX_dom"/>
</dbReference>
<dbReference type="GO" id="GO:0000045">
    <property type="term" value="P:autophagosome assembly"/>
    <property type="evidence" value="ECO:0007669"/>
    <property type="project" value="TreeGrafter"/>
</dbReference>
<dbReference type="Proteomes" id="UP000639772">
    <property type="component" value="Unassembled WGS sequence"/>
</dbReference>
<feature type="region of interest" description="Disordered" evidence="2">
    <location>
        <begin position="280"/>
        <end position="312"/>
    </location>
</feature>
<dbReference type="PROSITE" id="PS50033">
    <property type="entry name" value="UBX"/>
    <property type="match status" value="1"/>
</dbReference>
<dbReference type="EMBL" id="JADCNM010000002">
    <property type="protein sequence ID" value="KAG0493325.1"/>
    <property type="molecule type" value="Genomic_DNA"/>
</dbReference>
<dbReference type="GO" id="GO:0031468">
    <property type="term" value="P:nuclear membrane reassembly"/>
    <property type="evidence" value="ECO:0007669"/>
    <property type="project" value="TreeGrafter"/>
</dbReference>
<dbReference type="OrthoDB" id="25887at2759"/>
<organism evidence="5 6">
    <name type="scientific">Vanilla planifolia</name>
    <name type="common">Vanilla</name>
    <dbReference type="NCBI Taxonomy" id="51239"/>
    <lineage>
        <taxon>Eukaryota</taxon>
        <taxon>Viridiplantae</taxon>
        <taxon>Streptophyta</taxon>
        <taxon>Embryophyta</taxon>
        <taxon>Tracheophyta</taxon>
        <taxon>Spermatophyta</taxon>
        <taxon>Magnoliopsida</taxon>
        <taxon>Liliopsida</taxon>
        <taxon>Asparagales</taxon>
        <taxon>Orchidaceae</taxon>
        <taxon>Vanilloideae</taxon>
        <taxon>Vanilleae</taxon>
        <taxon>Vanilla</taxon>
    </lineage>
</organism>
<accession>A0A835RJ99</accession>
<feature type="domain" description="UBX" evidence="3">
    <location>
        <begin position="323"/>
        <end position="400"/>
    </location>
</feature>
<gene>
    <name evidence="5" type="ORF">HPP92_004319</name>
</gene>
<dbReference type="SMART" id="SM00553">
    <property type="entry name" value="SEP"/>
    <property type="match status" value="1"/>
</dbReference>
<dbReference type="Pfam" id="PF08059">
    <property type="entry name" value="SEP"/>
    <property type="match status" value="1"/>
</dbReference>
<reference evidence="5 6" key="1">
    <citation type="journal article" date="2020" name="Nat. Food">
        <title>A phased Vanilla planifolia genome enables genetic improvement of flavour and production.</title>
        <authorList>
            <person name="Hasing T."/>
            <person name="Tang H."/>
            <person name="Brym M."/>
            <person name="Khazi F."/>
            <person name="Huang T."/>
            <person name="Chambers A.H."/>
        </authorList>
    </citation>
    <scope>NUCLEOTIDE SEQUENCE [LARGE SCALE GENOMIC DNA]</scope>
    <source>
        <tissue evidence="5">Leaf</tissue>
    </source>
</reference>
<dbReference type="SMART" id="SM00166">
    <property type="entry name" value="UBX"/>
    <property type="match status" value="1"/>
</dbReference>
<evidence type="ECO:0000313" key="6">
    <source>
        <dbReference type="Proteomes" id="UP000639772"/>
    </source>
</evidence>
<name>A0A835RJ99_VANPL</name>
<keyword evidence="1" id="KW-0833">Ubl conjugation pathway</keyword>
<dbReference type="InterPro" id="IPR029071">
    <property type="entry name" value="Ubiquitin-like_domsf"/>
</dbReference>
<evidence type="ECO:0000259" key="3">
    <source>
        <dbReference type="PROSITE" id="PS50033"/>
    </source>
</evidence>
<dbReference type="CDD" id="cd01770">
    <property type="entry name" value="UBX_UBXN2"/>
    <property type="match status" value="1"/>
</dbReference>
<sequence length="401" mass="43422">MELNVDRKLEDLVDSFCGITSCTREEALFFLESHNWLIETALLSYFENSADGVYVQHQQEQRQTESVAEDPPIPLAASAAEPFHSQPRSPLLQQSTTMSSSGDKKPASRTSGTGPAIRTLADLNRRSSVQESDSDSDEPQEYYTGGEKRSVEPSSSPISAANCVVVYSGMLVQDPTRANNNVDAIFEQARQMGAIQGPFVREPSAGSRSFTGTGRVLSGKQNGFTVDEGPLRRFDDLANGPFLESIRRSECPKELEPHDRRSAVHVNLVRRDENCPEPVKRLTPFQGVGRTLGEGSSATASPSSAPPPSTFAPTPFAGLSVDGSLPSTSIQLRLADGTRMVSRFNLHHTVGDIRSFIDASRPGAAGDYRLQTVGFPPKELTDVAQTIEQAGLANSVVIQKL</sequence>
<dbReference type="InterPro" id="IPR036241">
    <property type="entry name" value="NSFL1C_SEP_dom_sf"/>
</dbReference>
<dbReference type="Gene3D" id="3.30.420.210">
    <property type="entry name" value="SEP domain"/>
    <property type="match status" value="1"/>
</dbReference>
<dbReference type="PROSITE" id="PS51399">
    <property type="entry name" value="SEP"/>
    <property type="match status" value="1"/>
</dbReference>
<evidence type="ECO:0000313" key="5">
    <source>
        <dbReference type="EMBL" id="KAG0493325.1"/>
    </source>
</evidence>
<dbReference type="InterPro" id="IPR012989">
    <property type="entry name" value="SEP_domain"/>
</dbReference>
<dbReference type="SUPFAM" id="SSF54236">
    <property type="entry name" value="Ubiquitin-like"/>
    <property type="match status" value="1"/>
</dbReference>
<dbReference type="SUPFAM" id="SSF102848">
    <property type="entry name" value="NSFL1 (p97 ATPase) cofactor p47, SEP domain"/>
    <property type="match status" value="1"/>
</dbReference>
<feature type="domain" description="SEP" evidence="4">
    <location>
        <begin position="212"/>
        <end position="276"/>
    </location>
</feature>
<dbReference type="AlphaFoldDB" id="A0A835RJ99"/>
<evidence type="ECO:0000259" key="4">
    <source>
        <dbReference type="PROSITE" id="PS51399"/>
    </source>
</evidence>
<dbReference type="Gene3D" id="3.10.20.90">
    <property type="entry name" value="Phosphatidylinositol 3-kinase Catalytic Subunit, Chain A, domain 1"/>
    <property type="match status" value="1"/>
</dbReference>
<dbReference type="Pfam" id="PF00789">
    <property type="entry name" value="UBX"/>
    <property type="match status" value="1"/>
</dbReference>
<dbReference type="PANTHER" id="PTHR23333:SF20">
    <property type="entry name" value="NSFL1 COFACTOR P47"/>
    <property type="match status" value="1"/>
</dbReference>
<comment type="caution">
    <text evidence="5">The sequence shown here is derived from an EMBL/GenBank/DDBJ whole genome shotgun (WGS) entry which is preliminary data.</text>
</comment>
<feature type="compositionally biased region" description="Polar residues" evidence="2">
    <location>
        <begin position="86"/>
        <end position="101"/>
    </location>
</feature>
<dbReference type="PANTHER" id="PTHR23333">
    <property type="entry name" value="UBX DOMAIN CONTAINING PROTEIN"/>
    <property type="match status" value="1"/>
</dbReference>
<dbReference type="FunFam" id="3.10.20.90:FF:000179">
    <property type="entry name" value="Plant UBX domain-containing protein 4"/>
    <property type="match status" value="1"/>
</dbReference>
<dbReference type="Gene3D" id="1.10.8.10">
    <property type="entry name" value="DNA helicase RuvA subunit, C-terminal domain"/>
    <property type="match status" value="1"/>
</dbReference>
<dbReference type="Pfam" id="PF14555">
    <property type="entry name" value="UBA_4"/>
    <property type="match status" value="1"/>
</dbReference>
<dbReference type="GO" id="GO:0005829">
    <property type="term" value="C:cytosol"/>
    <property type="evidence" value="ECO:0007669"/>
    <property type="project" value="TreeGrafter"/>
</dbReference>
<dbReference type="SUPFAM" id="SSF46934">
    <property type="entry name" value="UBA-like"/>
    <property type="match status" value="1"/>
</dbReference>
<protein>
    <submittedName>
        <fullName evidence="5">Uncharacterized protein</fullName>
    </submittedName>
</protein>
<feature type="region of interest" description="Disordered" evidence="2">
    <location>
        <begin position="81"/>
        <end position="156"/>
    </location>
</feature>
<dbReference type="GO" id="GO:0005634">
    <property type="term" value="C:nucleus"/>
    <property type="evidence" value="ECO:0007669"/>
    <property type="project" value="TreeGrafter"/>
</dbReference>
<dbReference type="GO" id="GO:0007030">
    <property type="term" value="P:Golgi organization"/>
    <property type="evidence" value="ECO:0007669"/>
    <property type="project" value="TreeGrafter"/>
</dbReference>
<dbReference type="GO" id="GO:0061025">
    <property type="term" value="P:membrane fusion"/>
    <property type="evidence" value="ECO:0007669"/>
    <property type="project" value="TreeGrafter"/>
</dbReference>
<evidence type="ECO:0000256" key="2">
    <source>
        <dbReference type="SAM" id="MobiDB-lite"/>
    </source>
</evidence>
<dbReference type="InterPro" id="IPR009060">
    <property type="entry name" value="UBA-like_sf"/>
</dbReference>
<evidence type="ECO:0000256" key="1">
    <source>
        <dbReference type="ARBA" id="ARBA00022786"/>
    </source>
</evidence>
<proteinExistence type="predicted"/>
<dbReference type="GO" id="GO:0043130">
    <property type="term" value="F:ubiquitin binding"/>
    <property type="evidence" value="ECO:0007669"/>
    <property type="project" value="TreeGrafter"/>
</dbReference>